<dbReference type="STRING" id="504472.Slin_4366"/>
<protein>
    <submittedName>
        <fullName evidence="2">Aldo/keto reductase</fullName>
    </submittedName>
</protein>
<dbReference type="EMBL" id="CP001769">
    <property type="protein sequence ID" value="ADB40347.1"/>
    <property type="molecule type" value="Genomic_DNA"/>
</dbReference>
<dbReference type="PANTHER" id="PTHR43312">
    <property type="entry name" value="D-THREO-ALDOSE 1-DEHYDROGENASE"/>
    <property type="match status" value="1"/>
</dbReference>
<dbReference type="RefSeq" id="WP_012928852.1">
    <property type="nucleotide sequence ID" value="NC_013730.1"/>
</dbReference>
<proteinExistence type="predicted"/>
<organism evidence="2 3">
    <name type="scientific">Spirosoma linguale (strain ATCC 33905 / DSM 74 / LMG 10896 / Claus 1)</name>
    <dbReference type="NCBI Taxonomy" id="504472"/>
    <lineage>
        <taxon>Bacteria</taxon>
        <taxon>Pseudomonadati</taxon>
        <taxon>Bacteroidota</taxon>
        <taxon>Cytophagia</taxon>
        <taxon>Cytophagales</taxon>
        <taxon>Cytophagaceae</taxon>
        <taxon>Spirosoma</taxon>
    </lineage>
</organism>
<dbReference type="eggNOG" id="COG0667">
    <property type="taxonomic scope" value="Bacteria"/>
</dbReference>
<evidence type="ECO:0000313" key="2">
    <source>
        <dbReference type="EMBL" id="ADB40347.1"/>
    </source>
</evidence>
<dbReference type="AlphaFoldDB" id="D2QLQ7"/>
<reference evidence="2 3" key="1">
    <citation type="journal article" date="2010" name="Stand. Genomic Sci.">
        <title>Complete genome sequence of Spirosoma linguale type strain (1).</title>
        <authorList>
            <person name="Lail K."/>
            <person name="Sikorski J."/>
            <person name="Saunders E."/>
            <person name="Lapidus A."/>
            <person name="Glavina Del Rio T."/>
            <person name="Copeland A."/>
            <person name="Tice H."/>
            <person name="Cheng J.-F."/>
            <person name="Lucas S."/>
            <person name="Nolan M."/>
            <person name="Bruce D."/>
            <person name="Goodwin L."/>
            <person name="Pitluck S."/>
            <person name="Ivanova N."/>
            <person name="Mavromatis K."/>
            <person name="Ovchinnikova G."/>
            <person name="Pati A."/>
            <person name="Chen A."/>
            <person name="Palaniappan K."/>
            <person name="Land M."/>
            <person name="Hauser L."/>
            <person name="Chang Y.-J."/>
            <person name="Jeffries C.D."/>
            <person name="Chain P."/>
            <person name="Brettin T."/>
            <person name="Detter J.C."/>
            <person name="Schuetze A."/>
            <person name="Rohde M."/>
            <person name="Tindall B.J."/>
            <person name="Goeker M."/>
            <person name="Bristow J."/>
            <person name="Eisen J.A."/>
            <person name="Markowitz V."/>
            <person name="Hugenholtz P."/>
            <person name="Kyrpides N.C."/>
            <person name="Klenk H.-P."/>
            <person name="Chen F."/>
        </authorList>
    </citation>
    <scope>NUCLEOTIDE SEQUENCE [LARGE SCALE GENOMIC DNA]</scope>
    <source>
        <strain evidence="3">ATCC 33905 / DSM 74 / LMG 10896 / Claus 1</strain>
    </source>
</reference>
<keyword evidence="3" id="KW-1185">Reference proteome</keyword>
<evidence type="ECO:0000259" key="1">
    <source>
        <dbReference type="Pfam" id="PF00248"/>
    </source>
</evidence>
<dbReference type="Gene3D" id="3.20.20.100">
    <property type="entry name" value="NADP-dependent oxidoreductase domain"/>
    <property type="match status" value="1"/>
</dbReference>
<dbReference type="SUPFAM" id="SSF51430">
    <property type="entry name" value="NAD(P)-linked oxidoreductase"/>
    <property type="match status" value="1"/>
</dbReference>
<name>D2QLQ7_SPILD</name>
<dbReference type="InterPro" id="IPR053135">
    <property type="entry name" value="AKR2_Oxidoreductase"/>
</dbReference>
<dbReference type="Proteomes" id="UP000002028">
    <property type="component" value="Chromosome"/>
</dbReference>
<feature type="domain" description="NADP-dependent oxidoreductase" evidence="1">
    <location>
        <begin position="9"/>
        <end position="277"/>
    </location>
</feature>
<accession>D2QLQ7</accession>
<dbReference type="Pfam" id="PF00248">
    <property type="entry name" value="Aldo_ket_red"/>
    <property type="match status" value="1"/>
</dbReference>
<dbReference type="HOGENOM" id="CLU_989267_0_0_10"/>
<sequence>MITLDQLSPLGIGTSRAASLGSRLATHDFVDFLRIASERGINLIDTADFYGSGDAERLISQGVRATGLPFFVVTKAGLPRVHTPGWLSPLNQIGKKIIQRAGAKKNYTSGYLIDSVRKSNKRLRVDAADALLLHEPDWADIADADSWDGLAQIQQQGLARYTGVSTNDYRVVEEGIRSGQVQLVQTSACWQENGTSSILALCRAHQIPVIANQTLRPFQSLKEPFSTSADTIRQLDGLAEMSLPQFLIASVLAEKKADSVLFGTSDPTHLRHNINALRYVEPLRPHLSRLNQLLS</sequence>
<dbReference type="InterPro" id="IPR036812">
    <property type="entry name" value="NAD(P)_OxRdtase_dom_sf"/>
</dbReference>
<evidence type="ECO:0000313" key="3">
    <source>
        <dbReference type="Proteomes" id="UP000002028"/>
    </source>
</evidence>
<dbReference type="PANTHER" id="PTHR43312:SF1">
    <property type="entry name" value="NADP-DEPENDENT OXIDOREDUCTASE DOMAIN-CONTAINING PROTEIN"/>
    <property type="match status" value="1"/>
</dbReference>
<dbReference type="InterPro" id="IPR023210">
    <property type="entry name" value="NADP_OxRdtase_dom"/>
</dbReference>
<gene>
    <name evidence="2" type="ordered locus">Slin_4366</name>
</gene>
<dbReference type="KEGG" id="sli:Slin_4366"/>